<evidence type="ECO:0000313" key="8">
    <source>
        <dbReference type="EMBL" id="RGD66504.1"/>
    </source>
</evidence>
<evidence type="ECO:0000256" key="2">
    <source>
        <dbReference type="ARBA" id="ARBA00022448"/>
    </source>
</evidence>
<dbReference type="GO" id="GO:0022857">
    <property type="term" value="F:transmembrane transporter activity"/>
    <property type="evidence" value="ECO:0007669"/>
    <property type="project" value="InterPro"/>
</dbReference>
<dbReference type="AlphaFoldDB" id="A0A3E3DB71"/>
<feature type="transmembrane region" description="Helical" evidence="6">
    <location>
        <begin position="51"/>
        <end position="72"/>
    </location>
</feature>
<dbReference type="RefSeq" id="WP_025530279.1">
    <property type="nucleotide sequence ID" value="NZ_CACRUH010000033.1"/>
</dbReference>
<feature type="transmembrane region" description="Helical" evidence="6">
    <location>
        <begin position="288"/>
        <end position="303"/>
    </location>
</feature>
<dbReference type="Proteomes" id="UP000261023">
    <property type="component" value="Unassembled WGS sequence"/>
</dbReference>
<dbReference type="Gene3D" id="1.20.1250.20">
    <property type="entry name" value="MFS general substrate transporter like domains"/>
    <property type="match status" value="1"/>
</dbReference>
<comment type="caution">
    <text evidence="8">The sequence shown here is derived from an EMBL/GenBank/DDBJ whole genome shotgun (WGS) entry which is preliminary data.</text>
</comment>
<organism evidence="8 9">
    <name type="scientific">Hungatella hathewayi</name>
    <dbReference type="NCBI Taxonomy" id="154046"/>
    <lineage>
        <taxon>Bacteria</taxon>
        <taxon>Bacillati</taxon>
        <taxon>Bacillota</taxon>
        <taxon>Clostridia</taxon>
        <taxon>Lachnospirales</taxon>
        <taxon>Lachnospiraceae</taxon>
        <taxon>Hungatella</taxon>
    </lineage>
</organism>
<evidence type="ECO:0000256" key="5">
    <source>
        <dbReference type="ARBA" id="ARBA00023136"/>
    </source>
</evidence>
<keyword evidence="4 6" id="KW-1133">Transmembrane helix</keyword>
<dbReference type="PANTHER" id="PTHR23530:SF1">
    <property type="entry name" value="PERMEASE, MAJOR FACILITATOR SUPERFAMILY-RELATED"/>
    <property type="match status" value="1"/>
</dbReference>
<dbReference type="InterPro" id="IPR053160">
    <property type="entry name" value="MFS_DHA3_Transporter"/>
</dbReference>
<feature type="transmembrane region" description="Helical" evidence="6">
    <location>
        <begin position="165"/>
        <end position="185"/>
    </location>
</feature>
<feature type="transmembrane region" description="Helical" evidence="6">
    <location>
        <begin position="375"/>
        <end position="396"/>
    </location>
</feature>
<evidence type="ECO:0000256" key="3">
    <source>
        <dbReference type="ARBA" id="ARBA00022692"/>
    </source>
</evidence>
<feature type="transmembrane region" description="Helical" evidence="6">
    <location>
        <begin position="21"/>
        <end position="45"/>
    </location>
</feature>
<feature type="transmembrane region" description="Helical" evidence="6">
    <location>
        <begin position="84"/>
        <end position="107"/>
    </location>
</feature>
<evidence type="ECO:0000256" key="6">
    <source>
        <dbReference type="SAM" id="Phobius"/>
    </source>
</evidence>
<feature type="transmembrane region" description="Helical" evidence="6">
    <location>
        <begin position="257"/>
        <end position="276"/>
    </location>
</feature>
<dbReference type="InterPro" id="IPR011701">
    <property type="entry name" value="MFS"/>
</dbReference>
<feature type="domain" description="Major facilitator superfamily (MFS) profile" evidence="7">
    <location>
        <begin position="1"/>
        <end position="397"/>
    </location>
</feature>
<dbReference type="GO" id="GO:0005886">
    <property type="term" value="C:plasma membrane"/>
    <property type="evidence" value="ECO:0007669"/>
    <property type="project" value="UniProtKB-SubCell"/>
</dbReference>
<accession>A0A3E3DB71</accession>
<keyword evidence="3 6" id="KW-0812">Transmembrane</keyword>
<dbReference type="PROSITE" id="PS50850">
    <property type="entry name" value="MFS"/>
    <property type="match status" value="1"/>
</dbReference>
<dbReference type="Pfam" id="PF07690">
    <property type="entry name" value="MFS_1"/>
    <property type="match status" value="1"/>
</dbReference>
<dbReference type="OrthoDB" id="9816124at2"/>
<evidence type="ECO:0000313" key="9">
    <source>
        <dbReference type="Proteomes" id="UP000261023"/>
    </source>
</evidence>
<dbReference type="PANTHER" id="PTHR23530">
    <property type="entry name" value="TRANSPORT PROTEIN-RELATED"/>
    <property type="match status" value="1"/>
</dbReference>
<evidence type="ECO:0000256" key="4">
    <source>
        <dbReference type="ARBA" id="ARBA00022989"/>
    </source>
</evidence>
<dbReference type="EMBL" id="QTJW01000044">
    <property type="protein sequence ID" value="RGD66504.1"/>
    <property type="molecule type" value="Genomic_DNA"/>
</dbReference>
<reference evidence="8 9" key="1">
    <citation type="submission" date="2018-08" db="EMBL/GenBank/DDBJ databases">
        <title>A genome reference for cultivated species of the human gut microbiota.</title>
        <authorList>
            <person name="Zou Y."/>
            <person name="Xue W."/>
            <person name="Luo G."/>
        </authorList>
    </citation>
    <scope>NUCLEOTIDE SEQUENCE [LARGE SCALE GENOMIC DNA]</scope>
    <source>
        <strain evidence="8 9">AF19-13AC</strain>
    </source>
</reference>
<name>A0A3E3DB71_9FIRM</name>
<evidence type="ECO:0000256" key="1">
    <source>
        <dbReference type="ARBA" id="ARBA00004651"/>
    </source>
</evidence>
<sequence length="400" mass="45036">MGIRRLLSAKSKKFVYMETIFFLHTGIIGAVYTLYLLSLGLTIFQANLISAIFNISTLIFEVPSGVMCDLIGKRKTAIMAGVSLFLAMLCFLTSINIYLIIAGQLLWGGSYALESGTVEAWLVNDNFLKGSELDSVFASSKKIQSITMIAGSFIGTWMADYSLKLIWVAPCISSIFFIIMVIKFMDKVETIPSNTSVLELYKTSLTYIKNGQQLIVKNKKLSYIYTLIILMGFISAPLMIFWSVYLNEVDSSFSYMYLSTIWLLIQISIIIGNQILELTGKYCGRPKILKYTFFIFGISVLFMNTSKGIYVVAFLICIQEIVWTMICSVQRGLLNDYIDDRNRATMLSFSSLFNAIGKIIASISFGFLADMFSILFAWTVAGILSLFTVWFVHVMYKKIS</sequence>
<comment type="subcellular location">
    <subcellularLocation>
        <location evidence="1">Cell membrane</location>
        <topology evidence="1">Multi-pass membrane protein</topology>
    </subcellularLocation>
</comment>
<feature type="transmembrane region" description="Helical" evidence="6">
    <location>
        <begin position="309"/>
        <end position="334"/>
    </location>
</feature>
<gene>
    <name evidence="8" type="ORF">DWX31_32335</name>
</gene>
<evidence type="ECO:0000259" key="7">
    <source>
        <dbReference type="PROSITE" id="PS50850"/>
    </source>
</evidence>
<keyword evidence="5 6" id="KW-0472">Membrane</keyword>
<keyword evidence="2" id="KW-0813">Transport</keyword>
<dbReference type="InterPro" id="IPR036259">
    <property type="entry name" value="MFS_trans_sf"/>
</dbReference>
<dbReference type="InterPro" id="IPR020846">
    <property type="entry name" value="MFS_dom"/>
</dbReference>
<protein>
    <submittedName>
        <fullName evidence="8">MFS transporter</fullName>
    </submittedName>
</protein>
<feature type="transmembrane region" description="Helical" evidence="6">
    <location>
        <begin position="223"/>
        <end position="245"/>
    </location>
</feature>
<proteinExistence type="predicted"/>
<dbReference type="SUPFAM" id="SSF103473">
    <property type="entry name" value="MFS general substrate transporter"/>
    <property type="match status" value="1"/>
</dbReference>
<feature type="transmembrane region" description="Helical" evidence="6">
    <location>
        <begin position="346"/>
        <end position="369"/>
    </location>
</feature>